<protein>
    <submittedName>
        <fullName evidence="4">DUF4396 domain-containing protein</fullName>
    </submittedName>
</protein>
<feature type="transmembrane region" description="Helical" evidence="2">
    <location>
        <begin position="226"/>
        <end position="249"/>
    </location>
</feature>
<reference evidence="4 5" key="1">
    <citation type="submission" date="2024-01" db="EMBL/GenBank/DDBJ databases">
        <title>Draft genome sequence of Gordonia sp. PKS22-38.</title>
        <authorList>
            <person name="Suphannarot A."/>
            <person name="Mingma R."/>
        </authorList>
    </citation>
    <scope>NUCLEOTIDE SEQUENCE [LARGE SCALE GENOMIC DNA]</scope>
    <source>
        <strain evidence="4 5">PKS22-38</strain>
    </source>
</reference>
<accession>A0ABU7MYH7</accession>
<keyword evidence="2" id="KW-0812">Transmembrane</keyword>
<proteinExistence type="predicted"/>
<feature type="region of interest" description="Disordered" evidence="1">
    <location>
        <begin position="75"/>
        <end position="95"/>
    </location>
</feature>
<name>A0ABU7MYH7_9ACTN</name>
<dbReference type="Proteomes" id="UP001335729">
    <property type="component" value="Unassembled WGS sequence"/>
</dbReference>
<sequence>MTMLASNDLPTWLAAASWASVSAGLICAAALAIDAYRRPQPMAVMNLVWPICALFGSVLWVMAYIAWGRAPRPSAESDGHTDSDMDMPPLGRASSPRSMGSSVFVGTSHCGAGCTVADLVVEWLIFTVPPVAIIGGMDWLFDDEIYAGWVLAYVAALAAGIGFQYFAIAPMNRDRGRAANLRAAGRADVLSLTAWQIGMYTTMGVAQLAVFPAWLGGAVPTDTPVFWAVMQLAMLIGFVTSFPVNWWLIRAGVKERM</sequence>
<organism evidence="4 5">
    <name type="scientific">Gordonia prachuapensis</name>
    <dbReference type="NCBI Taxonomy" id="3115651"/>
    <lineage>
        <taxon>Bacteria</taxon>
        <taxon>Bacillati</taxon>
        <taxon>Actinomycetota</taxon>
        <taxon>Actinomycetes</taxon>
        <taxon>Mycobacteriales</taxon>
        <taxon>Gordoniaceae</taxon>
        <taxon>Gordonia</taxon>
    </lineage>
</organism>
<keyword evidence="2" id="KW-1133">Transmembrane helix</keyword>
<feature type="transmembrane region" description="Helical" evidence="2">
    <location>
        <begin position="47"/>
        <end position="67"/>
    </location>
</feature>
<dbReference type="InterPro" id="IPR025509">
    <property type="entry name" value="DUF4396"/>
</dbReference>
<comment type="caution">
    <text evidence="4">The sequence shown here is derived from an EMBL/GenBank/DDBJ whole genome shotgun (WGS) entry which is preliminary data.</text>
</comment>
<feature type="transmembrane region" description="Helical" evidence="2">
    <location>
        <begin position="12"/>
        <end position="35"/>
    </location>
</feature>
<keyword evidence="2" id="KW-0472">Membrane</keyword>
<feature type="transmembrane region" description="Helical" evidence="2">
    <location>
        <begin position="189"/>
        <end position="214"/>
    </location>
</feature>
<feature type="transmembrane region" description="Helical" evidence="2">
    <location>
        <begin position="146"/>
        <end position="168"/>
    </location>
</feature>
<evidence type="ECO:0000259" key="3">
    <source>
        <dbReference type="Pfam" id="PF14342"/>
    </source>
</evidence>
<gene>
    <name evidence="4" type="ORF">V1Y59_20015</name>
</gene>
<feature type="domain" description="DUF4396" evidence="3">
    <location>
        <begin position="103"/>
        <end position="254"/>
    </location>
</feature>
<dbReference type="Pfam" id="PF14342">
    <property type="entry name" value="DUF4396"/>
    <property type="match status" value="1"/>
</dbReference>
<evidence type="ECO:0000313" key="4">
    <source>
        <dbReference type="EMBL" id="MEE4025382.1"/>
    </source>
</evidence>
<dbReference type="EMBL" id="JAZDUE010000019">
    <property type="protein sequence ID" value="MEE4025382.1"/>
    <property type="molecule type" value="Genomic_DNA"/>
</dbReference>
<keyword evidence="5" id="KW-1185">Reference proteome</keyword>
<dbReference type="RefSeq" id="WP_330506804.1">
    <property type="nucleotide sequence ID" value="NZ_JAZDUE010000019.1"/>
</dbReference>
<evidence type="ECO:0000256" key="1">
    <source>
        <dbReference type="SAM" id="MobiDB-lite"/>
    </source>
</evidence>
<evidence type="ECO:0000313" key="5">
    <source>
        <dbReference type="Proteomes" id="UP001335729"/>
    </source>
</evidence>
<evidence type="ECO:0000256" key="2">
    <source>
        <dbReference type="SAM" id="Phobius"/>
    </source>
</evidence>